<proteinExistence type="predicted"/>
<name>A0A8J2TMS1_9FLAO</name>
<dbReference type="Gene3D" id="3.30.420.60">
    <property type="entry name" value="eRF1 domain 2"/>
    <property type="match status" value="1"/>
</dbReference>
<organism evidence="1 2">
    <name type="scientific">Aquaticitalea lipolytica</name>
    <dbReference type="NCBI Taxonomy" id="1247562"/>
    <lineage>
        <taxon>Bacteria</taxon>
        <taxon>Pseudomonadati</taxon>
        <taxon>Bacteroidota</taxon>
        <taxon>Flavobacteriia</taxon>
        <taxon>Flavobacteriales</taxon>
        <taxon>Flavobacteriaceae</taxon>
        <taxon>Aquaticitalea</taxon>
    </lineage>
</organism>
<dbReference type="EMBL" id="BMIC01000001">
    <property type="protein sequence ID" value="GFZ76141.1"/>
    <property type="molecule type" value="Genomic_DNA"/>
</dbReference>
<gene>
    <name evidence="1" type="ORF">GCM10011531_01160</name>
</gene>
<evidence type="ECO:0000313" key="2">
    <source>
        <dbReference type="Proteomes" id="UP000598120"/>
    </source>
</evidence>
<keyword evidence="2" id="KW-1185">Reference proteome</keyword>
<comment type="caution">
    <text evidence="1">The sequence shown here is derived from an EMBL/GenBank/DDBJ whole genome shotgun (WGS) entry which is preliminary data.</text>
</comment>
<accession>A0A8J2TMS1</accession>
<protein>
    <recommendedName>
        <fullName evidence="3">Protein required for attachment to host cells</fullName>
    </recommendedName>
</protein>
<evidence type="ECO:0000313" key="1">
    <source>
        <dbReference type="EMBL" id="GFZ76141.1"/>
    </source>
</evidence>
<sequence>MKNTGVWLDRDKAIVVTLNNGKEVLEIINSEIEDFKATSSRLLGGHQEIAKDRKFLEREKHQFKNYFKNIVLKIKDADAIALFGPAQTNEKFNKVLHELYPDVAKKIKGVEKADSMTDNQVIALVKEFFNSK</sequence>
<dbReference type="Proteomes" id="UP000598120">
    <property type="component" value="Unassembled WGS sequence"/>
</dbReference>
<dbReference type="SUPFAM" id="SSF53137">
    <property type="entry name" value="Translational machinery components"/>
    <property type="match status" value="1"/>
</dbReference>
<dbReference type="AlphaFoldDB" id="A0A8J2TMS1"/>
<dbReference type="InterPro" id="IPR042226">
    <property type="entry name" value="eFR1_2_sf"/>
</dbReference>
<reference evidence="1 2" key="1">
    <citation type="journal article" date="2014" name="Int. J. Syst. Evol. Microbiol.">
        <title>Complete genome sequence of Corynebacterium casei LMG S-19264T (=DSM 44701T), isolated from a smear-ripened cheese.</title>
        <authorList>
            <consortium name="US DOE Joint Genome Institute (JGI-PGF)"/>
            <person name="Walter F."/>
            <person name="Albersmeier A."/>
            <person name="Kalinowski J."/>
            <person name="Ruckert C."/>
        </authorList>
    </citation>
    <scope>NUCLEOTIDE SEQUENCE [LARGE SCALE GENOMIC DNA]</scope>
    <source>
        <strain evidence="1 2">CGMCC 1.15295</strain>
    </source>
</reference>
<evidence type="ECO:0008006" key="3">
    <source>
        <dbReference type="Google" id="ProtNLM"/>
    </source>
</evidence>
<dbReference type="RefSeq" id="WP_188604398.1">
    <property type="nucleotide sequence ID" value="NZ_BMIC01000001.1"/>
</dbReference>